<dbReference type="GO" id="GO:0016787">
    <property type="term" value="F:hydrolase activity"/>
    <property type="evidence" value="ECO:0007669"/>
    <property type="project" value="UniProtKB-KW"/>
</dbReference>
<evidence type="ECO:0000256" key="5">
    <source>
        <dbReference type="ARBA" id="ARBA00022801"/>
    </source>
</evidence>
<evidence type="ECO:0000313" key="7">
    <source>
        <dbReference type="EMBL" id="NWU20807.1"/>
    </source>
</evidence>
<dbReference type="GO" id="GO:0003964">
    <property type="term" value="F:RNA-directed DNA polymerase activity"/>
    <property type="evidence" value="ECO:0007669"/>
    <property type="project" value="UniProtKB-KW"/>
</dbReference>
<dbReference type="Gene3D" id="3.30.420.10">
    <property type="entry name" value="Ribonuclease H-like superfamily/Ribonuclease H"/>
    <property type="match status" value="1"/>
</dbReference>
<dbReference type="EMBL" id="VYXC01002075">
    <property type="protein sequence ID" value="NWU20807.1"/>
    <property type="molecule type" value="Genomic_DNA"/>
</dbReference>
<keyword evidence="4" id="KW-0255">Endonuclease</keyword>
<keyword evidence="8" id="KW-1185">Reference proteome</keyword>
<evidence type="ECO:0000256" key="2">
    <source>
        <dbReference type="ARBA" id="ARBA00022695"/>
    </source>
</evidence>
<keyword evidence="5" id="KW-0378">Hydrolase</keyword>
<keyword evidence="2" id="KW-0548">Nucleotidyltransferase</keyword>
<accession>A0A7K5UVR8</accession>
<reference evidence="7 8" key="1">
    <citation type="submission" date="2019-09" db="EMBL/GenBank/DDBJ databases">
        <title>Bird 10,000 Genomes (B10K) Project - Family phase.</title>
        <authorList>
            <person name="Zhang G."/>
        </authorList>
    </citation>
    <scope>NUCLEOTIDE SEQUENCE [LARGE SCALE GENOMIC DNA]</scope>
    <source>
        <strain evidence="7">B10K-DU-001-71</strain>
        <tissue evidence="7">Muscle</tissue>
    </source>
</reference>
<dbReference type="Proteomes" id="UP000584415">
    <property type="component" value="Unassembled WGS sequence"/>
</dbReference>
<dbReference type="PANTHER" id="PTHR41694:SF3">
    <property type="entry name" value="RNA-DIRECTED DNA POLYMERASE-RELATED"/>
    <property type="match status" value="1"/>
</dbReference>
<feature type="non-terminal residue" evidence="7">
    <location>
        <position position="97"/>
    </location>
</feature>
<dbReference type="AlphaFoldDB" id="A0A7K5UVR8"/>
<protein>
    <submittedName>
        <fullName evidence="7">IGEB protein</fullName>
    </submittedName>
</protein>
<organism evidence="7 8">
    <name type="scientific">Platysteira castanea</name>
    <dbReference type="NCBI Taxonomy" id="1160851"/>
    <lineage>
        <taxon>Eukaryota</taxon>
        <taxon>Metazoa</taxon>
        <taxon>Chordata</taxon>
        <taxon>Craniata</taxon>
        <taxon>Vertebrata</taxon>
        <taxon>Euteleostomi</taxon>
        <taxon>Archelosauria</taxon>
        <taxon>Archosauria</taxon>
        <taxon>Dinosauria</taxon>
        <taxon>Saurischia</taxon>
        <taxon>Theropoda</taxon>
        <taxon>Coelurosauria</taxon>
        <taxon>Aves</taxon>
        <taxon>Neognathae</taxon>
        <taxon>Neoaves</taxon>
        <taxon>Telluraves</taxon>
        <taxon>Australaves</taxon>
        <taxon>Passeriformes</taxon>
        <taxon>Corvoidea</taxon>
        <taxon>Platysteiridae</taxon>
        <taxon>Platysteira</taxon>
    </lineage>
</organism>
<dbReference type="InterPro" id="IPR036397">
    <property type="entry name" value="RNaseH_sf"/>
</dbReference>
<dbReference type="PANTHER" id="PTHR41694">
    <property type="entry name" value="ENDOGENOUS RETROVIRUS GROUP K MEMBER POL PROTEIN"/>
    <property type="match status" value="1"/>
</dbReference>
<evidence type="ECO:0000256" key="4">
    <source>
        <dbReference type="ARBA" id="ARBA00022759"/>
    </source>
</evidence>
<gene>
    <name evidence="7" type="primary">Iap_0</name>
    <name evidence="7" type="ORF">DYACAS_R15807</name>
</gene>
<evidence type="ECO:0000256" key="6">
    <source>
        <dbReference type="ARBA" id="ARBA00022918"/>
    </source>
</evidence>
<sequence>VKHITGSPHSPTGQALIERCHRTLKDYLNKQKRPNTTDPQQRLSLALFALHYLCLTEGREEPPVVIHDGAVKEGHPQALPHFFVHYRNPKTGLWEGP</sequence>
<keyword evidence="1" id="KW-0808">Transferase</keyword>
<comment type="caution">
    <text evidence="7">The sequence shown here is derived from an EMBL/GenBank/DDBJ whole genome shotgun (WGS) entry which is preliminary data.</text>
</comment>
<keyword evidence="6" id="KW-0695">RNA-directed DNA polymerase</keyword>
<proteinExistence type="predicted"/>
<evidence type="ECO:0000256" key="3">
    <source>
        <dbReference type="ARBA" id="ARBA00022722"/>
    </source>
</evidence>
<feature type="non-terminal residue" evidence="7">
    <location>
        <position position="1"/>
    </location>
</feature>
<dbReference type="SUPFAM" id="SSF53098">
    <property type="entry name" value="Ribonuclease H-like"/>
    <property type="match status" value="1"/>
</dbReference>
<dbReference type="InterPro" id="IPR012337">
    <property type="entry name" value="RNaseH-like_sf"/>
</dbReference>
<keyword evidence="3" id="KW-0540">Nuclease</keyword>
<evidence type="ECO:0000256" key="1">
    <source>
        <dbReference type="ARBA" id="ARBA00022679"/>
    </source>
</evidence>
<dbReference type="GO" id="GO:0004519">
    <property type="term" value="F:endonuclease activity"/>
    <property type="evidence" value="ECO:0007669"/>
    <property type="project" value="UniProtKB-KW"/>
</dbReference>
<dbReference type="GO" id="GO:0035613">
    <property type="term" value="F:RNA stem-loop binding"/>
    <property type="evidence" value="ECO:0007669"/>
    <property type="project" value="TreeGrafter"/>
</dbReference>
<name>A0A7K5UVR8_9CORV</name>
<evidence type="ECO:0000313" key="8">
    <source>
        <dbReference type="Proteomes" id="UP000584415"/>
    </source>
</evidence>